<feature type="transmembrane region" description="Helical" evidence="1">
    <location>
        <begin position="112"/>
        <end position="135"/>
    </location>
</feature>
<evidence type="ECO:0000313" key="4">
    <source>
        <dbReference type="Proteomes" id="UP000176300"/>
    </source>
</evidence>
<dbReference type="SUPFAM" id="SSF48317">
    <property type="entry name" value="Acid phosphatase/Vanadium-dependent haloperoxidase"/>
    <property type="match status" value="1"/>
</dbReference>
<sequence length="174" mass="19924">MQLSWSHKLFLKINGHIGKNHRLDLFMRFCGKWLVYFIVLFIFFWIIFESGNGEAVGRLWFFVKVVAVSYAISLTIGFVAKKSRPEIEMPTIKQLIYTIGLWKSFPSDHTNLSFLLIFLAIIFGLSVYWYVPLLIGAGLVAVGRVYCGVHYPRDILGGLFLAIAVSLSVNYFFI</sequence>
<dbReference type="Proteomes" id="UP000176300">
    <property type="component" value="Unassembled WGS sequence"/>
</dbReference>
<feature type="transmembrane region" description="Helical" evidence="1">
    <location>
        <begin position="155"/>
        <end position="173"/>
    </location>
</feature>
<dbReference type="PANTHER" id="PTHR14969">
    <property type="entry name" value="SPHINGOSINE-1-PHOSPHATE PHOSPHOHYDROLASE"/>
    <property type="match status" value="1"/>
</dbReference>
<accession>A0A1F6NEQ4</accession>
<proteinExistence type="predicted"/>
<dbReference type="Pfam" id="PF01569">
    <property type="entry name" value="PAP2"/>
    <property type="match status" value="1"/>
</dbReference>
<feature type="transmembrane region" description="Helical" evidence="1">
    <location>
        <begin position="29"/>
        <end position="48"/>
    </location>
</feature>
<dbReference type="InterPro" id="IPR036938">
    <property type="entry name" value="PAP2/HPO_sf"/>
</dbReference>
<feature type="domain" description="Phosphatidic acid phosphatase type 2/haloperoxidase" evidence="2">
    <location>
        <begin position="56"/>
        <end position="170"/>
    </location>
</feature>
<evidence type="ECO:0000259" key="2">
    <source>
        <dbReference type="SMART" id="SM00014"/>
    </source>
</evidence>
<dbReference type="AlphaFoldDB" id="A0A1F6NEQ4"/>
<protein>
    <recommendedName>
        <fullName evidence="2">Phosphatidic acid phosphatase type 2/haloperoxidase domain-containing protein</fullName>
    </recommendedName>
</protein>
<evidence type="ECO:0000313" key="3">
    <source>
        <dbReference type="EMBL" id="OGH82387.1"/>
    </source>
</evidence>
<name>A0A1F6NEQ4_9BACT</name>
<feature type="transmembrane region" description="Helical" evidence="1">
    <location>
        <begin position="60"/>
        <end position="80"/>
    </location>
</feature>
<evidence type="ECO:0000256" key="1">
    <source>
        <dbReference type="SAM" id="Phobius"/>
    </source>
</evidence>
<dbReference type="STRING" id="1798697.A2373_03075"/>
<comment type="caution">
    <text evidence="3">The sequence shown here is derived from an EMBL/GenBank/DDBJ whole genome shotgun (WGS) entry which is preliminary data.</text>
</comment>
<dbReference type="SMART" id="SM00014">
    <property type="entry name" value="acidPPc"/>
    <property type="match status" value="1"/>
</dbReference>
<dbReference type="PANTHER" id="PTHR14969:SF13">
    <property type="entry name" value="AT30094P"/>
    <property type="match status" value="1"/>
</dbReference>
<dbReference type="InterPro" id="IPR000326">
    <property type="entry name" value="PAP2/HPO"/>
</dbReference>
<dbReference type="Gene3D" id="1.20.144.10">
    <property type="entry name" value="Phosphatidic acid phosphatase type 2/haloperoxidase"/>
    <property type="match status" value="1"/>
</dbReference>
<keyword evidence="1" id="KW-1133">Transmembrane helix</keyword>
<dbReference type="EMBL" id="MFQS01000042">
    <property type="protein sequence ID" value="OGH82387.1"/>
    <property type="molecule type" value="Genomic_DNA"/>
</dbReference>
<reference evidence="3 4" key="1">
    <citation type="journal article" date="2016" name="Nat. Commun.">
        <title>Thousands of microbial genomes shed light on interconnected biogeochemical processes in an aquifer system.</title>
        <authorList>
            <person name="Anantharaman K."/>
            <person name="Brown C.T."/>
            <person name="Hug L.A."/>
            <person name="Sharon I."/>
            <person name="Castelle C.J."/>
            <person name="Probst A.J."/>
            <person name="Thomas B.C."/>
            <person name="Singh A."/>
            <person name="Wilkins M.J."/>
            <person name="Karaoz U."/>
            <person name="Brodie E.L."/>
            <person name="Williams K.H."/>
            <person name="Hubbard S.S."/>
            <person name="Banfield J.F."/>
        </authorList>
    </citation>
    <scope>NUCLEOTIDE SEQUENCE [LARGE SCALE GENOMIC DNA]</scope>
</reference>
<organism evidence="3 4">
    <name type="scientific">Candidatus Magasanikbacteria bacterium RIFOXYB1_FULL_40_15</name>
    <dbReference type="NCBI Taxonomy" id="1798697"/>
    <lineage>
        <taxon>Bacteria</taxon>
        <taxon>Candidatus Magasanikiibacteriota</taxon>
    </lineage>
</organism>
<keyword evidence="1" id="KW-0812">Transmembrane</keyword>
<gene>
    <name evidence="3" type="ORF">A2373_03075</name>
</gene>
<keyword evidence="1" id="KW-0472">Membrane</keyword>